<reference evidence="2" key="1">
    <citation type="journal article" date="2023" name="G3 (Bethesda)">
        <title>Whole genome assemblies of Zophobas morio and Tenebrio molitor.</title>
        <authorList>
            <person name="Kaur S."/>
            <person name="Stinson S.A."/>
            <person name="diCenzo G.C."/>
        </authorList>
    </citation>
    <scope>NUCLEOTIDE SEQUENCE</scope>
    <source>
        <strain evidence="2">QUZm001</strain>
    </source>
</reference>
<comment type="caution">
    <text evidence="2">The sequence shown here is derived from an EMBL/GenBank/DDBJ whole genome shotgun (WGS) entry which is preliminary data.</text>
</comment>
<dbReference type="SUPFAM" id="SSF47473">
    <property type="entry name" value="EF-hand"/>
    <property type="match status" value="1"/>
</dbReference>
<dbReference type="EMBL" id="JALNTZ010000007">
    <property type="protein sequence ID" value="KAJ3644436.1"/>
    <property type="molecule type" value="Genomic_DNA"/>
</dbReference>
<gene>
    <name evidence="2" type="ORF">Zmor_022169</name>
</gene>
<accession>A0AA38M5P3</accession>
<evidence type="ECO:0000313" key="2">
    <source>
        <dbReference type="EMBL" id="KAJ3644436.1"/>
    </source>
</evidence>
<keyword evidence="3" id="KW-1185">Reference proteome</keyword>
<protein>
    <recommendedName>
        <fullName evidence="4">EF-hand domain-containing protein</fullName>
    </recommendedName>
</protein>
<dbReference type="AlphaFoldDB" id="A0AA38M5P3"/>
<feature type="region of interest" description="Disordered" evidence="1">
    <location>
        <begin position="41"/>
        <end position="68"/>
    </location>
</feature>
<feature type="compositionally biased region" description="Basic and acidic residues" evidence="1">
    <location>
        <begin position="49"/>
        <end position="63"/>
    </location>
</feature>
<evidence type="ECO:0008006" key="4">
    <source>
        <dbReference type="Google" id="ProtNLM"/>
    </source>
</evidence>
<sequence>MLSHSAWPHRVSPSTSHILRTSLTHAQSEESGIEPGHIATITGSLNSFPDHDPDHYDTDHTDLASESDEAELRRVLLRDQWRQFFDKYDPEGFGEIPWSDLVTAMSDPEFRHRVGTGKREILLEKARTANTPAITFQDFVNVNSSPNEPPSTSTYFVNILAKKTARYYLRATFSSFFVAAYVSVCENLTKPLPRASTVRSWRQWRIFLFSASRTRFECDYYRLEYYLRTFVFFVVLLSRRRDPRQMVNNTNLLGRREMGDE</sequence>
<evidence type="ECO:0000313" key="3">
    <source>
        <dbReference type="Proteomes" id="UP001168821"/>
    </source>
</evidence>
<name>A0AA38M5P3_9CUCU</name>
<proteinExistence type="predicted"/>
<organism evidence="2 3">
    <name type="scientific">Zophobas morio</name>
    <dbReference type="NCBI Taxonomy" id="2755281"/>
    <lineage>
        <taxon>Eukaryota</taxon>
        <taxon>Metazoa</taxon>
        <taxon>Ecdysozoa</taxon>
        <taxon>Arthropoda</taxon>
        <taxon>Hexapoda</taxon>
        <taxon>Insecta</taxon>
        <taxon>Pterygota</taxon>
        <taxon>Neoptera</taxon>
        <taxon>Endopterygota</taxon>
        <taxon>Coleoptera</taxon>
        <taxon>Polyphaga</taxon>
        <taxon>Cucujiformia</taxon>
        <taxon>Tenebrionidae</taxon>
        <taxon>Zophobas</taxon>
    </lineage>
</organism>
<dbReference type="Proteomes" id="UP001168821">
    <property type="component" value="Unassembled WGS sequence"/>
</dbReference>
<evidence type="ECO:0000256" key="1">
    <source>
        <dbReference type="SAM" id="MobiDB-lite"/>
    </source>
</evidence>
<dbReference type="InterPro" id="IPR011992">
    <property type="entry name" value="EF-hand-dom_pair"/>
</dbReference>